<evidence type="ECO:0000313" key="2">
    <source>
        <dbReference type="Proteomes" id="UP000027456"/>
    </source>
</evidence>
<sequence>MEFPEEDSPAQPEPAVNQFDWFDQTKYNRIQEGHIVRYVHCTAGRILGKKESIWEKILKSRQVTHPNLLWFPFKSEAEWKLGYWLATCKSSQSKINELLDMYGVLAKQPSFNRASNLCGMVENDLPEMGGPNWFHQKIGPDEFPEAKHEDLTLWLWHLEDCGDYLIGRPDLSGEVIFGPEVILADNEEIQIINEMPTGKRWHQLTCSQEAAGVDPDAALGGILLGSNKTHLMHYAGDVKVHALYMSLGNIKKDIRSQTSKRAWMLITHCLFHFCMETICQPLKELNVHKIIDPDGNSRLIFYVLLAYLADLEEQYLISALDKSN</sequence>
<name>A0A074RMS9_9AGAM</name>
<dbReference type="OrthoDB" id="2576233at2759"/>
<dbReference type="EMBL" id="AZST01001321">
    <property type="protein sequence ID" value="KEP46028.1"/>
    <property type="molecule type" value="Genomic_DNA"/>
</dbReference>
<reference evidence="1 2" key="1">
    <citation type="submission" date="2013-12" db="EMBL/GenBank/DDBJ databases">
        <authorList>
            <person name="Cubeta M."/>
            <person name="Pakala S."/>
            <person name="Fedorova N."/>
            <person name="Thomas E."/>
            <person name="Dean R."/>
            <person name="Jabaji S."/>
            <person name="Neate S."/>
            <person name="Toda T."/>
            <person name="Tavantzis S."/>
            <person name="Vilgalys R."/>
            <person name="Bharathan N."/>
            <person name="Pakala S."/>
            <person name="Losada L.S."/>
            <person name="Zafar N."/>
            <person name="Nierman W."/>
        </authorList>
    </citation>
    <scope>NUCLEOTIDE SEQUENCE [LARGE SCALE GENOMIC DNA]</scope>
    <source>
        <strain evidence="1 2">123E</strain>
    </source>
</reference>
<dbReference type="AlphaFoldDB" id="A0A074RMS9"/>
<keyword evidence="2" id="KW-1185">Reference proteome</keyword>
<dbReference type="Pfam" id="PF18759">
    <property type="entry name" value="Plavaka"/>
    <property type="match status" value="2"/>
</dbReference>
<organism evidence="1 2">
    <name type="scientific">Rhizoctonia solani 123E</name>
    <dbReference type="NCBI Taxonomy" id="1423351"/>
    <lineage>
        <taxon>Eukaryota</taxon>
        <taxon>Fungi</taxon>
        <taxon>Dikarya</taxon>
        <taxon>Basidiomycota</taxon>
        <taxon>Agaricomycotina</taxon>
        <taxon>Agaricomycetes</taxon>
        <taxon>Cantharellales</taxon>
        <taxon>Ceratobasidiaceae</taxon>
        <taxon>Rhizoctonia</taxon>
    </lineage>
</organism>
<proteinExistence type="predicted"/>
<dbReference type="Proteomes" id="UP000027456">
    <property type="component" value="Unassembled WGS sequence"/>
</dbReference>
<evidence type="ECO:0000313" key="1">
    <source>
        <dbReference type="EMBL" id="KEP46028.1"/>
    </source>
</evidence>
<dbReference type="HOGENOM" id="CLU_858296_0_0_1"/>
<comment type="caution">
    <text evidence="1">The sequence shown here is derived from an EMBL/GenBank/DDBJ whole genome shotgun (WGS) entry which is preliminary data.</text>
</comment>
<dbReference type="InterPro" id="IPR041078">
    <property type="entry name" value="Plavaka"/>
</dbReference>
<accession>A0A074RMS9</accession>
<dbReference type="STRING" id="1423351.A0A074RMS9"/>
<protein>
    <submittedName>
        <fullName evidence="1">Uncharacterized protein</fullName>
    </submittedName>
</protein>
<gene>
    <name evidence="1" type="ORF">V565_222880</name>
</gene>